<dbReference type="InterPro" id="IPR004358">
    <property type="entry name" value="Sig_transdc_His_kin-like_C"/>
</dbReference>
<reference evidence="8" key="1">
    <citation type="submission" date="2019-08" db="EMBL/GenBank/DDBJ databases">
        <authorList>
            <person name="Kucharzyk K."/>
            <person name="Murdoch R.W."/>
            <person name="Higgins S."/>
            <person name="Loffler F."/>
        </authorList>
    </citation>
    <scope>NUCLEOTIDE SEQUENCE</scope>
</reference>
<comment type="caution">
    <text evidence="8">The sequence shown here is derived from an EMBL/GenBank/DDBJ whole genome shotgun (WGS) entry which is preliminary data.</text>
</comment>
<evidence type="ECO:0000256" key="2">
    <source>
        <dbReference type="ARBA" id="ARBA00012438"/>
    </source>
</evidence>
<dbReference type="GO" id="GO:0005886">
    <property type="term" value="C:plasma membrane"/>
    <property type="evidence" value="ECO:0007669"/>
    <property type="project" value="TreeGrafter"/>
</dbReference>
<dbReference type="SUPFAM" id="SSF47384">
    <property type="entry name" value="Homodimeric domain of signal transducing histidine kinase"/>
    <property type="match status" value="1"/>
</dbReference>
<dbReference type="Pfam" id="PF02518">
    <property type="entry name" value="HATPase_c"/>
    <property type="match status" value="1"/>
</dbReference>
<dbReference type="EC" id="2.7.13.3" evidence="2"/>
<sequence>MTADVAHELRTPLTTLGSHLEAMIEKVWEPTTERLKSCHEEILRLGKIVMDLESLERVESNNLKLNKAPIDLMELTNSVCVTFEGELSNKNLELEINGTASIVSIDKDRFSGVISNLLSNAVKYTPDGGQIRVLIQDSPDESIFVIEDNGVGIPEEELPFIFERFYRADKSRNRKTGGAGIGLAIVKSVVTAHGGSITANNCTQGGCVIEIRLPKNII</sequence>
<organism evidence="8">
    <name type="scientific">bioreactor metagenome</name>
    <dbReference type="NCBI Taxonomy" id="1076179"/>
    <lineage>
        <taxon>unclassified sequences</taxon>
        <taxon>metagenomes</taxon>
        <taxon>ecological metagenomes</taxon>
    </lineage>
</organism>
<gene>
    <name evidence="8" type="primary">resE_19</name>
    <name evidence="8" type="ORF">SDC9_133135</name>
</gene>
<dbReference type="PROSITE" id="PS50109">
    <property type="entry name" value="HIS_KIN"/>
    <property type="match status" value="1"/>
</dbReference>
<evidence type="ECO:0000256" key="6">
    <source>
        <dbReference type="ARBA" id="ARBA00023012"/>
    </source>
</evidence>
<comment type="catalytic activity">
    <reaction evidence="1">
        <text>ATP + protein L-histidine = ADP + protein N-phospho-L-histidine.</text>
        <dbReference type="EC" id="2.7.13.3"/>
    </reaction>
</comment>
<accession>A0A645DBV2</accession>
<dbReference type="PANTHER" id="PTHR45453">
    <property type="entry name" value="PHOSPHATE REGULON SENSOR PROTEIN PHOR"/>
    <property type="match status" value="1"/>
</dbReference>
<evidence type="ECO:0000256" key="1">
    <source>
        <dbReference type="ARBA" id="ARBA00000085"/>
    </source>
</evidence>
<dbReference type="GO" id="GO:0000155">
    <property type="term" value="F:phosphorelay sensor kinase activity"/>
    <property type="evidence" value="ECO:0007669"/>
    <property type="project" value="InterPro"/>
</dbReference>
<proteinExistence type="predicted"/>
<dbReference type="GO" id="GO:0016036">
    <property type="term" value="P:cellular response to phosphate starvation"/>
    <property type="evidence" value="ECO:0007669"/>
    <property type="project" value="TreeGrafter"/>
</dbReference>
<name>A0A645DBV2_9ZZZZ</name>
<evidence type="ECO:0000256" key="4">
    <source>
        <dbReference type="ARBA" id="ARBA00022679"/>
    </source>
</evidence>
<dbReference type="SMART" id="SM00388">
    <property type="entry name" value="HisKA"/>
    <property type="match status" value="1"/>
</dbReference>
<dbReference type="FunFam" id="3.30.565.10:FF:000006">
    <property type="entry name" value="Sensor histidine kinase WalK"/>
    <property type="match status" value="1"/>
</dbReference>
<dbReference type="CDD" id="cd00082">
    <property type="entry name" value="HisKA"/>
    <property type="match status" value="1"/>
</dbReference>
<keyword evidence="6" id="KW-0902">Two-component regulatory system</keyword>
<dbReference type="InterPro" id="IPR003594">
    <property type="entry name" value="HATPase_dom"/>
</dbReference>
<keyword evidence="5 8" id="KW-0418">Kinase</keyword>
<dbReference type="InterPro" id="IPR005467">
    <property type="entry name" value="His_kinase_dom"/>
</dbReference>
<dbReference type="PRINTS" id="PR00344">
    <property type="entry name" value="BCTRLSENSOR"/>
</dbReference>
<dbReference type="InterPro" id="IPR003661">
    <property type="entry name" value="HisK_dim/P_dom"/>
</dbReference>
<evidence type="ECO:0000259" key="7">
    <source>
        <dbReference type="PROSITE" id="PS50109"/>
    </source>
</evidence>
<keyword evidence="4 8" id="KW-0808">Transferase</keyword>
<dbReference type="Pfam" id="PF00512">
    <property type="entry name" value="HisKA"/>
    <property type="match status" value="1"/>
</dbReference>
<feature type="domain" description="Histidine kinase" evidence="7">
    <location>
        <begin position="4"/>
        <end position="217"/>
    </location>
</feature>
<dbReference type="InterPro" id="IPR050351">
    <property type="entry name" value="BphY/WalK/GraS-like"/>
</dbReference>
<dbReference type="InterPro" id="IPR036890">
    <property type="entry name" value="HATPase_C_sf"/>
</dbReference>
<dbReference type="SUPFAM" id="SSF55874">
    <property type="entry name" value="ATPase domain of HSP90 chaperone/DNA topoisomerase II/histidine kinase"/>
    <property type="match status" value="1"/>
</dbReference>
<dbReference type="PANTHER" id="PTHR45453:SF1">
    <property type="entry name" value="PHOSPHATE REGULON SENSOR PROTEIN PHOR"/>
    <property type="match status" value="1"/>
</dbReference>
<dbReference type="GO" id="GO:0004721">
    <property type="term" value="F:phosphoprotein phosphatase activity"/>
    <property type="evidence" value="ECO:0007669"/>
    <property type="project" value="TreeGrafter"/>
</dbReference>
<dbReference type="Gene3D" id="1.10.287.130">
    <property type="match status" value="1"/>
</dbReference>
<dbReference type="AlphaFoldDB" id="A0A645DBV2"/>
<dbReference type="EMBL" id="VSSQ01034186">
    <property type="protein sequence ID" value="MPM86052.1"/>
    <property type="molecule type" value="Genomic_DNA"/>
</dbReference>
<evidence type="ECO:0000256" key="5">
    <source>
        <dbReference type="ARBA" id="ARBA00022777"/>
    </source>
</evidence>
<evidence type="ECO:0000256" key="3">
    <source>
        <dbReference type="ARBA" id="ARBA00022553"/>
    </source>
</evidence>
<dbReference type="InterPro" id="IPR036097">
    <property type="entry name" value="HisK_dim/P_sf"/>
</dbReference>
<dbReference type="Gene3D" id="3.30.565.10">
    <property type="entry name" value="Histidine kinase-like ATPase, C-terminal domain"/>
    <property type="match status" value="1"/>
</dbReference>
<keyword evidence="3" id="KW-0597">Phosphoprotein</keyword>
<dbReference type="SMART" id="SM00387">
    <property type="entry name" value="HATPase_c"/>
    <property type="match status" value="1"/>
</dbReference>
<dbReference type="CDD" id="cd00075">
    <property type="entry name" value="HATPase"/>
    <property type="match status" value="1"/>
</dbReference>
<evidence type="ECO:0000313" key="8">
    <source>
        <dbReference type="EMBL" id="MPM86052.1"/>
    </source>
</evidence>
<protein>
    <recommendedName>
        <fullName evidence="2">histidine kinase</fullName>
        <ecNumber evidence="2">2.7.13.3</ecNumber>
    </recommendedName>
</protein>